<feature type="transmembrane region" description="Helical" evidence="7">
    <location>
        <begin position="35"/>
        <end position="54"/>
    </location>
</feature>
<evidence type="ECO:0000256" key="1">
    <source>
        <dbReference type="ARBA" id="ARBA00004651"/>
    </source>
</evidence>
<proteinExistence type="inferred from homology"/>
<dbReference type="AlphaFoldDB" id="A0A2P1QT73"/>
<feature type="transmembrane region" description="Helical" evidence="7">
    <location>
        <begin position="282"/>
        <end position="315"/>
    </location>
</feature>
<dbReference type="GO" id="GO:0009306">
    <property type="term" value="P:protein secretion"/>
    <property type="evidence" value="ECO:0007669"/>
    <property type="project" value="InterPro"/>
</dbReference>
<dbReference type="Gene3D" id="3.40.30.60">
    <property type="entry name" value="FHIPEP family, domain 1"/>
    <property type="match status" value="1"/>
</dbReference>
<comment type="function">
    <text evidence="7">Required for formation of the rod structure of the flagellar apparatus. Together with FliI and FliH, may constitute the export apparatus of flagellin.</text>
</comment>
<dbReference type="NCBIfam" id="TIGR01398">
    <property type="entry name" value="FlhA"/>
    <property type="match status" value="1"/>
</dbReference>
<evidence type="ECO:0000313" key="9">
    <source>
        <dbReference type="Proteomes" id="UP000033961"/>
    </source>
</evidence>
<keyword evidence="7" id="KW-0813">Transport</keyword>
<accession>A0A2P1QT73</accession>
<feature type="transmembrane region" description="Helical" evidence="7">
    <location>
        <begin position="60"/>
        <end position="77"/>
    </location>
</feature>
<evidence type="ECO:0000256" key="3">
    <source>
        <dbReference type="ARBA" id="ARBA00022475"/>
    </source>
</evidence>
<keyword evidence="7" id="KW-0653">Protein transport</keyword>
<evidence type="ECO:0000313" key="8">
    <source>
        <dbReference type="EMBL" id="AVQ12099.1"/>
    </source>
</evidence>
<gene>
    <name evidence="7" type="primary">flhA</name>
    <name evidence="8" type="ORF">XB16_1771</name>
</gene>
<dbReference type="Gene3D" id="3.40.50.12790">
    <property type="entry name" value="FHIPEP family, domain 4"/>
    <property type="match status" value="1"/>
</dbReference>
<keyword evidence="8" id="KW-0282">Flagellum</keyword>
<organism evidence="8 9">
    <name type="scientific">Leptospira santarosai</name>
    <dbReference type="NCBI Taxonomy" id="28183"/>
    <lineage>
        <taxon>Bacteria</taxon>
        <taxon>Pseudomonadati</taxon>
        <taxon>Spirochaetota</taxon>
        <taxon>Spirochaetia</taxon>
        <taxon>Leptospirales</taxon>
        <taxon>Leptospiraceae</taxon>
        <taxon>Leptospira</taxon>
    </lineage>
</organism>
<dbReference type="Pfam" id="PF00771">
    <property type="entry name" value="FHIPEP"/>
    <property type="match status" value="1"/>
</dbReference>
<keyword evidence="4 7" id="KW-0812">Transmembrane</keyword>
<comment type="subcellular location">
    <subcellularLocation>
        <location evidence="1 7">Cell membrane</location>
        <topology evidence="1 7">Multi-pass membrane protein</topology>
    </subcellularLocation>
</comment>
<feature type="transmembrane region" description="Helical" evidence="7">
    <location>
        <begin position="241"/>
        <end position="261"/>
    </location>
</feature>
<name>A0A2P1QT73_9LEPT</name>
<dbReference type="InterPro" id="IPR042193">
    <property type="entry name" value="FHIPEP_3"/>
</dbReference>
<dbReference type="EMBL" id="CP027843">
    <property type="protein sequence ID" value="AVQ12099.1"/>
    <property type="molecule type" value="Genomic_DNA"/>
</dbReference>
<protein>
    <recommendedName>
        <fullName evidence="7">Flagellar biosynthesis protein FlhA</fullName>
    </recommendedName>
</protein>
<dbReference type="Proteomes" id="UP000033961">
    <property type="component" value="Chromosome I"/>
</dbReference>
<keyword evidence="6 7" id="KW-0472">Membrane</keyword>
<dbReference type="PANTHER" id="PTHR30161:SF1">
    <property type="entry name" value="FLAGELLAR BIOSYNTHESIS PROTEIN FLHA-RELATED"/>
    <property type="match status" value="1"/>
</dbReference>
<dbReference type="PRINTS" id="PR00949">
    <property type="entry name" value="TYPE3IMAPROT"/>
</dbReference>
<dbReference type="InterPro" id="IPR042196">
    <property type="entry name" value="FHIPEP_4"/>
</dbReference>
<dbReference type="InterPro" id="IPR001712">
    <property type="entry name" value="T3SS_FHIPEP"/>
</dbReference>
<reference evidence="8 9" key="1">
    <citation type="journal article" date="2015" name="Genome Announc.">
        <title>Draft Genome Sequences of Leptospira santarosai Strains U160, U164, and U233, Isolated from Asymptomatic Cattle.</title>
        <authorList>
            <person name="Kremer F.S."/>
            <person name="Eslabao M.R."/>
            <person name="Provisor M."/>
            <person name="Woloski R.D."/>
            <person name="Ramires O.V."/>
            <person name="Moreno L.Z."/>
            <person name="Moreno A.M."/>
            <person name="Hamond C."/>
            <person name="Lilenbaum W."/>
            <person name="Dellagostin O.A."/>
        </authorList>
    </citation>
    <scope>NUCLEOTIDE SEQUENCE [LARGE SCALE GENOMIC DNA]</scope>
    <source>
        <strain evidence="8 9">U160</strain>
    </source>
</reference>
<feature type="transmembrane region" description="Helical" evidence="7">
    <location>
        <begin position="111"/>
        <end position="132"/>
    </location>
</feature>
<dbReference type="GO" id="GO:0044780">
    <property type="term" value="P:bacterial-type flagellum assembly"/>
    <property type="evidence" value="ECO:0007669"/>
    <property type="project" value="InterPro"/>
</dbReference>
<comment type="similarity">
    <text evidence="2 7">Belongs to the FHIPEP (flagella/HR/invasion proteins export pore) family.</text>
</comment>
<keyword evidence="8" id="KW-0969">Cilium</keyword>
<dbReference type="InterPro" id="IPR042194">
    <property type="entry name" value="FHIPEP_1"/>
</dbReference>
<dbReference type="PIRSF" id="PIRSF005419">
    <property type="entry name" value="FlhA"/>
    <property type="match status" value="1"/>
</dbReference>
<dbReference type="PANTHER" id="PTHR30161">
    <property type="entry name" value="FLAGELLAR EXPORT PROTEIN, MEMBRANE FLHA SUBUNIT-RELATED"/>
    <property type="match status" value="1"/>
</dbReference>
<keyword evidence="7" id="KW-1006">Bacterial flagellum protein export</keyword>
<sequence length="705" mass="77368">MEKKWWNQSDVILGIGAVAIVAMLVIPLPGFILDILIIVSLAVGLLVLLTSLSVNEPADFSIFPSLLLITTLYRLALNVSTTRQILSKGPAMNSHVIDAFGSFIIGSESGLSKYVVGFIIFIILVLVQILVITKGATRISEVAARFTLDALPGKQMAIDMELSSGNINEEEAKKRRKRIEAEVDFYGSMDGASKFVQGDVRAGLIITAINLLGGVIIGSSIRGESFVQAIETYGKFTIGDGLVSQIPALLTTVATGIIVTRSGSESDLATQFKNQLFSNSKVLYVVAGSLGFSAFIPGLPFVPLVLLSAGIAYLGYSLEQTVKEQLESIEKKEKESGQDRKPKDFYEELRTDPIEIEVGYHLIPLVDTSQGGALLDQISNLRKKFAQDNGVVIPPVRILDNLDLNPDTYSIKINGTEVGTSTVKPDKLMALNTSPGTTESIQGEDFLEPSFGQKAKWISSEDKSEAEAKGYTVVDASTVVVTHLKELLATHASTLLGREEVKKLLDHYKASYPTLIGELDADKPGNLGIIQQVLQNLLREGLGIRNLVPILESIANNLSKYQNPYILTELVRQSVARTVVKDYLSMDGKLRVITLESKILDRLNKSITQDRIENRDVLSLAPDFYRRLIDSVAELYRDFRIEGKFPIFVVNREVRLPFSYLLAKEFPPRNFGVLAYEEIHSSVDSVIEAELKFPQAQAVGVEEEA</sequence>
<dbReference type="Gene3D" id="1.10.8.540">
    <property type="entry name" value="FHIPEP family, domain 3"/>
    <property type="match status" value="1"/>
</dbReference>
<evidence type="ECO:0000256" key="5">
    <source>
        <dbReference type="ARBA" id="ARBA00022989"/>
    </source>
</evidence>
<evidence type="ECO:0000256" key="2">
    <source>
        <dbReference type="ARBA" id="ARBA00008835"/>
    </source>
</evidence>
<feature type="transmembrane region" description="Helical" evidence="7">
    <location>
        <begin position="12"/>
        <end position="28"/>
    </location>
</feature>
<keyword evidence="5 7" id="KW-1133">Transmembrane helix</keyword>
<evidence type="ECO:0000256" key="4">
    <source>
        <dbReference type="ARBA" id="ARBA00022692"/>
    </source>
</evidence>
<keyword evidence="3 7" id="KW-1003">Cell membrane</keyword>
<keyword evidence="8" id="KW-0966">Cell projection</keyword>
<dbReference type="InterPro" id="IPR006301">
    <property type="entry name" value="FlhA"/>
</dbReference>
<evidence type="ECO:0000256" key="6">
    <source>
        <dbReference type="ARBA" id="ARBA00023136"/>
    </source>
</evidence>
<keyword evidence="7" id="KW-1005">Bacterial flagellum biogenesis</keyword>
<evidence type="ECO:0000256" key="7">
    <source>
        <dbReference type="RuleBase" id="RU364093"/>
    </source>
</evidence>
<feature type="transmembrane region" description="Helical" evidence="7">
    <location>
        <begin position="202"/>
        <end position="221"/>
    </location>
</feature>
<dbReference type="GO" id="GO:0005886">
    <property type="term" value="C:plasma membrane"/>
    <property type="evidence" value="ECO:0007669"/>
    <property type="project" value="UniProtKB-SubCell"/>
</dbReference>